<dbReference type="PROSITE" id="PS50005">
    <property type="entry name" value="TPR"/>
    <property type="match status" value="2"/>
</dbReference>
<dbReference type="HOGENOM" id="CLU_141867_2_0_1"/>
<dbReference type="EMBL" id="KN837245">
    <property type="protein sequence ID" value="KIJ31306.1"/>
    <property type="molecule type" value="Genomic_DNA"/>
</dbReference>
<evidence type="ECO:0000256" key="3">
    <source>
        <dbReference type="PROSITE-ProRule" id="PRU00339"/>
    </source>
</evidence>
<dbReference type="SUPFAM" id="SSF48452">
    <property type="entry name" value="TPR-like"/>
    <property type="match status" value="1"/>
</dbReference>
<dbReference type="PANTHER" id="PTHR45831">
    <property type="entry name" value="LD24721P"/>
    <property type="match status" value="1"/>
</dbReference>
<keyword evidence="1" id="KW-0677">Repeat</keyword>
<accession>A0A0C9TGP5</accession>
<dbReference type="AlphaFoldDB" id="A0A0C9TGP5"/>
<dbReference type="PANTHER" id="PTHR45831:SF5">
    <property type="entry name" value="STI1 DOMAIN-CONTAINING PROTEIN"/>
    <property type="match status" value="1"/>
</dbReference>
<dbReference type="EMBL" id="KN837302">
    <property type="protein sequence ID" value="KIJ28613.1"/>
    <property type="molecule type" value="Genomic_DNA"/>
</dbReference>
<dbReference type="SMART" id="SM00028">
    <property type="entry name" value="TPR"/>
    <property type="match status" value="2"/>
</dbReference>
<dbReference type="InterPro" id="IPR047150">
    <property type="entry name" value="SGT"/>
</dbReference>
<evidence type="ECO:0000256" key="1">
    <source>
        <dbReference type="ARBA" id="ARBA00022737"/>
    </source>
</evidence>
<gene>
    <name evidence="5" type="ORF">M422DRAFT_186264</name>
    <name evidence="4" type="ORF">M422DRAFT_189492</name>
</gene>
<dbReference type="InterPro" id="IPR019734">
    <property type="entry name" value="TPR_rpt"/>
</dbReference>
<reference evidence="4 6" key="1">
    <citation type="submission" date="2014-06" db="EMBL/GenBank/DDBJ databases">
        <title>Evolutionary Origins and Diversification of the Mycorrhizal Mutualists.</title>
        <authorList>
            <consortium name="DOE Joint Genome Institute"/>
            <consortium name="Mycorrhizal Genomics Consortium"/>
            <person name="Kohler A."/>
            <person name="Kuo A."/>
            <person name="Nagy L.G."/>
            <person name="Floudas D."/>
            <person name="Copeland A."/>
            <person name="Barry K.W."/>
            <person name="Cichocki N."/>
            <person name="Veneault-Fourrey C."/>
            <person name="LaButti K."/>
            <person name="Lindquist E.A."/>
            <person name="Lipzen A."/>
            <person name="Lundell T."/>
            <person name="Morin E."/>
            <person name="Murat C."/>
            <person name="Riley R."/>
            <person name="Ohm R."/>
            <person name="Sun H."/>
            <person name="Tunlid A."/>
            <person name="Henrissat B."/>
            <person name="Grigoriev I.V."/>
            <person name="Hibbett D.S."/>
            <person name="Martin F."/>
        </authorList>
    </citation>
    <scope>NUCLEOTIDE SEQUENCE [LARGE SCALE GENOMIC DNA]</scope>
    <source>
        <strain evidence="4 6">SS14</strain>
    </source>
</reference>
<dbReference type="Pfam" id="PF13414">
    <property type="entry name" value="TPR_11"/>
    <property type="match status" value="1"/>
</dbReference>
<protein>
    <submittedName>
        <fullName evidence="4">Uncharacterized protein</fullName>
    </submittedName>
</protein>
<dbReference type="Proteomes" id="UP000054279">
    <property type="component" value="Unassembled WGS sequence"/>
</dbReference>
<name>A0A0C9TGP5_SPHS4</name>
<keyword evidence="2 3" id="KW-0802">TPR repeat</keyword>
<evidence type="ECO:0000313" key="6">
    <source>
        <dbReference type="Proteomes" id="UP000054279"/>
    </source>
</evidence>
<feature type="repeat" description="TPR" evidence="3">
    <location>
        <begin position="43"/>
        <end position="76"/>
    </location>
</feature>
<dbReference type="GO" id="GO:0006620">
    <property type="term" value="P:post-translational protein targeting to endoplasmic reticulum membrane"/>
    <property type="evidence" value="ECO:0007669"/>
    <property type="project" value="TreeGrafter"/>
</dbReference>
<keyword evidence="6" id="KW-1185">Reference proteome</keyword>
<dbReference type="InterPro" id="IPR011990">
    <property type="entry name" value="TPR-like_helical_dom_sf"/>
</dbReference>
<dbReference type="Gene3D" id="1.25.40.10">
    <property type="entry name" value="Tetratricopeptide repeat domain"/>
    <property type="match status" value="1"/>
</dbReference>
<evidence type="ECO:0000313" key="5">
    <source>
        <dbReference type="EMBL" id="KIJ31306.1"/>
    </source>
</evidence>
<feature type="repeat" description="TPR" evidence="3">
    <location>
        <begin position="9"/>
        <end position="42"/>
    </location>
</feature>
<dbReference type="GO" id="GO:0072380">
    <property type="term" value="C:TRC complex"/>
    <property type="evidence" value="ECO:0007669"/>
    <property type="project" value="TreeGrafter"/>
</dbReference>
<proteinExistence type="predicted"/>
<sequence>MVVKLTPQAETLKTEGNNLYSKGSYEDALAKYTEAIALVPQSAVLFANRAACYISLKRHEDALSDALKATELDPKYPRAWVRLGSCYEVRYIPF</sequence>
<evidence type="ECO:0000256" key="2">
    <source>
        <dbReference type="ARBA" id="ARBA00022803"/>
    </source>
</evidence>
<dbReference type="GO" id="GO:0016020">
    <property type="term" value="C:membrane"/>
    <property type="evidence" value="ECO:0007669"/>
    <property type="project" value="TreeGrafter"/>
</dbReference>
<dbReference type="OrthoDB" id="2423701at2759"/>
<organism evidence="4 6">
    <name type="scientific">Sphaerobolus stellatus (strain SS14)</name>
    <dbReference type="NCBI Taxonomy" id="990650"/>
    <lineage>
        <taxon>Eukaryota</taxon>
        <taxon>Fungi</taxon>
        <taxon>Dikarya</taxon>
        <taxon>Basidiomycota</taxon>
        <taxon>Agaricomycotina</taxon>
        <taxon>Agaricomycetes</taxon>
        <taxon>Phallomycetidae</taxon>
        <taxon>Geastrales</taxon>
        <taxon>Sphaerobolaceae</taxon>
        <taxon>Sphaerobolus</taxon>
    </lineage>
</organism>
<dbReference type="GO" id="GO:0060090">
    <property type="term" value="F:molecular adaptor activity"/>
    <property type="evidence" value="ECO:0007669"/>
    <property type="project" value="TreeGrafter"/>
</dbReference>
<evidence type="ECO:0000313" key="4">
    <source>
        <dbReference type="EMBL" id="KIJ28613.1"/>
    </source>
</evidence>